<evidence type="ECO:0000256" key="11">
    <source>
        <dbReference type="ARBA" id="ARBA00022989"/>
    </source>
</evidence>
<feature type="binding site" evidence="16">
    <location>
        <position position="571"/>
    </location>
    <ligand>
        <name>ATP</name>
        <dbReference type="ChEBI" id="CHEBI:30616"/>
    </ligand>
</feature>
<dbReference type="GO" id="GO:0140326">
    <property type="term" value="F:ATPase-coupled intramembrane lipid transporter activity"/>
    <property type="evidence" value="ECO:0007669"/>
    <property type="project" value="UniProtKB-EC"/>
</dbReference>
<feature type="transmembrane region" description="Helical" evidence="18">
    <location>
        <begin position="1107"/>
        <end position="1128"/>
    </location>
</feature>
<feature type="transmembrane region" description="Helical" evidence="18">
    <location>
        <begin position="179"/>
        <end position="197"/>
    </location>
</feature>
<dbReference type="InterPro" id="IPR008250">
    <property type="entry name" value="ATPase_P-typ_transduc_dom_A_sf"/>
</dbReference>
<evidence type="ECO:0000259" key="20">
    <source>
        <dbReference type="Pfam" id="PF16209"/>
    </source>
</evidence>
<comment type="cofactor">
    <cofactor evidence="17">
        <name>Mg(2+)</name>
        <dbReference type="ChEBI" id="CHEBI:18420"/>
    </cofactor>
</comment>
<feature type="binding site" evidence="16">
    <location>
        <position position="998"/>
    </location>
    <ligand>
        <name>ATP</name>
        <dbReference type="ChEBI" id="CHEBI:30616"/>
    </ligand>
</feature>
<proteinExistence type="inferred from homology"/>
<feature type="region of interest" description="Disordered" evidence="19">
    <location>
        <begin position="1"/>
        <end position="45"/>
    </location>
</feature>
<dbReference type="InterPro" id="IPR006539">
    <property type="entry name" value="P-type_ATPase_IV"/>
</dbReference>
<dbReference type="FunFam" id="3.40.50.1000:FF:000014">
    <property type="entry name" value="Phospholipid-transporting ATPase"/>
    <property type="match status" value="1"/>
</dbReference>
<feature type="binding site" evidence="16">
    <location>
        <position position="569"/>
    </location>
    <ligand>
        <name>ATP</name>
        <dbReference type="ChEBI" id="CHEBI:30616"/>
    </ligand>
</feature>
<keyword evidence="10 18" id="KW-1278">Translocase</keyword>
<dbReference type="Pfam" id="PF16209">
    <property type="entry name" value="PhoLip_ATPase_N"/>
    <property type="match status" value="1"/>
</dbReference>
<evidence type="ECO:0000256" key="5">
    <source>
        <dbReference type="ARBA" id="ARBA00022692"/>
    </source>
</evidence>
<comment type="subcellular location">
    <subcellularLocation>
        <location evidence="1">Endomembrane system</location>
        <topology evidence="1">Multi-pass membrane protein</topology>
    </subcellularLocation>
    <subcellularLocation>
        <location evidence="18">Membrane</location>
        <topology evidence="18">Multi-pass membrane protein</topology>
    </subcellularLocation>
</comment>
<evidence type="ECO:0000256" key="10">
    <source>
        <dbReference type="ARBA" id="ARBA00022967"/>
    </source>
</evidence>
<dbReference type="GO" id="GO:0005886">
    <property type="term" value="C:plasma membrane"/>
    <property type="evidence" value="ECO:0007669"/>
    <property type="project" value="TreeGrafter"/>
</dbReference>
<dbReference type="STRING" id="4999.A0A1Y1U5Z1"/>
<dbReference type="NCBIfam" id="TIGR01494">
    <property type="entry name" value="ATPase_P-type"/>
    <property type="match status" value="2"/>
</dbReference>
<evidence type="ECO:0000313" key="22">
    <source>
        <dbReference type="EMBL" id="ORX33448.1"/>
    </source>
</evidence>
<keyword evidence="3" id="KW-0813">Transport</keyword>
<dbReference type="SUPFAM" id="SSF81653">
    <property type="entry name" value="Calcium ATPase, transduction domain A"/>
    <property type="match status" value="1"/>
</dbReference>
<dbReference type="GO" id="GO:0000287">
    <property type="term" value="F:magnesium ion binding"/>
    <property type="evidence" value="ECO:0007669"/>
    <property type="project" value="UniProtKB-UniRule"/>
</dbReference>
<keyword evidence="6 17" id="KW-0479">Metal-binding</keyword>
<feature type="transmembrane region" description="Helical" evidence="18">
    <location>
        <begin position="495"/>
        <end position="521"/>
    </location>
</feature>
<dbReference type="CDD" id="cd02073">
    <property type="entry name" value="P-type_ATPase_APLT_Dnf-like"/>
    <property type="match status" value="1"/>
</dbReference>
<keyword evidence="5 18" id="KW-0812">Transmembrane</keyword>
<comment type="caution">
    <text evidence="22">The sequence shown here is derived from an EMBL/GenBank/DDBJ whole genome shotgun (WGS) entry which is preliminary data.</text>
</comment>
<dbReference type="Pfam" id="PF16212">
    <property type="entry name" value="PhoLip_ATPase_C"/>
    <property type="match status" value="1"/>
</dbReference>
<evidence type="ECO:0000256" key="2">
    <source>
        <dbReference type="ARBA" id="ARBA00008109"/>
    </source>
</evidence>
<feature type="region of interest" description="Disordered" evidence="19">
    <location>
        <begin position="634"/>
        <end position="664"/>
    </location>
</feature>
<feature type="domain" description="P-type ATPase N-terminal" evidence="20">
    <location>
        <begin position="150"/>
        <end position="196"/>
    </location>
</feature>
<dbReference type="EC" id="7.6.2.1" evidence="18"/>
<feature type="binding site" evidence="17">
    <location>
        <position position="1018"/>
    </location>
    <ligand>
        <name>Mg(2+)</name>
        <dbReference type="ChEBI" id="CHEBI:18420"/>
    </ligand>
</feature>
<dbReference type="SFLD" id="SFLDS00003">
    <property type="entry name" value="Haloacid_Dehalogenase"/>
    <property type="match status" value="1"/>
</dbReference>
<evidence type="ECO:0000256" key="8">
    <source>
        <dbReference type="ARBA" id="ARBA00022840"/>
    </source>
</evidence>
<evidence type="ECO:0000259" key="21">
    <source>
        <dbReference type="Pfam" id="PF16212"/>
    </source>
</evidence>
<dbReference type="GO" id="GO:0045332">
    <property type="term" value="P:phospholipid translocation"/>
    <property type="evidence" value="ECO:0007669"/>
    <property type="project" value="TreeGrafter"/>
</dbReference>
<keyword evidence="7 16" id="KW-0547">Nucleotide-binding</keyword>
<evidence type="ECO:0000256" key="13">
    <source>
        <dbReference type="ARBA" id="ARBA00034036"/>
    </source>
</evidence>
<dbReference type="SFLD" id="SFLDG00002">
    <property type="entry name" value="C1.7:_P-type_atpase_like"/>
    <property type="match status" value="1"/>
</dbReference>
<dbReference type="InterPro" id="IPR001757">
    <property type="entry name" value="P_typ_ATPase"/>
</dbReference>
<organism evidence="22 23">
    <name type="scientific">Kockovaella imperatae</name>
    <dbReference type="NCBI Taxonomy" id="4999"/>
    <lineage>
        <taxon>Eukaryota</taxon>
        <taxon>Fungi</taxon>
        <taxon>Dikarya</taxon>
        <taxon>Basidiomycota</taxon>
        <taxon>Agaricomycotina</taxon>
        <taxon>Tremellomycetes</taxon>
        <taxon>Tremellales</taxon>
        <taxon>Cuniculitremaceae</taxon>
        <taxon>Kockovaella</taxon>
    </lineage>
</organism>
<keyword evidence="12 18" id="KW-0472">Membrane</keyword>
<keyword evidence="11 18" id="KW-1133">Transmembrane helix</keyword>
<dbReference type="Gene3D" id="3.40.1110.10">
    <property type="entry name" value="Calcium-transporting ATPase, cytoplasmic domain N"/>
    <property type="match status" value="1"/>
</dbReference>
<feature type="binding site" evidence="16">
    <location>
        <position position="1022"/>
    </location>
    <ligand>
        <name>ATP</name>
        <dbReference type="ChEBI" id="CHEBI:30616"/>
    </ligand>
</feature>
<feature type="binding site" evidence="16">
    <location>
        <position position="826"/>
    </location>
    <ligand>
        <name>ATP</name>
        <dbReference type="ChEBI" id="CHEBI:30616"/>
    </ligand>
</feature>
<dbReference type="GO" id="GO:0012505">
    <property type="term" value="C:endomembrane system"/>
    <property type="evidence" value="ECO:0007669"/>
    <property type="project" value="UniProtKB-SubCell"/>
</dbReference>
<keyword evidence="4" id="KW-0597">Phosphoprotein</keyword>
<dbReference type="Pfam" id="PF13246">
    <property type="entry name" value="Cation_ATPase"/>
    <property type="match status" value="1"/>
</dbReference>
<evidence type="ECO:0000256" key="9">
    <source>
        <dbReference type="ARBA" id="ARBA00022842"/>
    </source>
</evidence>
<dbReference type="FunCoup" id="A0A1Y1U5Z1">
    <property type="interactions" value="47"/>
</dbReference>
<reference evidence="22 23" key="1">
    <citation type="submission" date="2017-03" db="EMBL/GenBank/DDBJ databases">
        <title>Widespread Adenine N6-methylation of Active Genes in Fungi.</title>
        <authorList>
            <consortium name="DOE Joint Genome Institute"/>
            <person name="Mondo S.J."/>
            <person name="Dannebaum R.O."/>
            <person name="Kuo R.C."/>
            <person name="Louie K.B."/>
            <person name="Bewick A.J."/>
            <person name="Labutti K."/>
            <person name="Haridas S."/>
            <person name="Kuo A."/>
            <person name="Salamov A."/>
            <person name="Ahrendt S.R."/>
            <person name="Lau R."/>
            <person name="Bowen B.P."/>
            <person name="Lipzen A."/>
            <person name="Sullivan W."/>
            <person name="Andreopoulos W.B."/>
            <person name="Clum A."/>
            <person name="Lindquist E."/>
            <person name="Daum C."/>
            <person name="Northen T.R."/>
            <person name="Ramamoorthy G."/>
            <person name="Schmitz R.J."/>
            <person name="Gryganskyi A."/>
            <person name="Culley D."/>
            <person name="Magnuson J."/>
            <person name="James T.Y."/>
            <person name="O'Malley M.A."/>
            <person name="Stajich J.E."/>
            <person name="Spatafora J.W."/>
            <person name="Visel A."/>
            <person name="Grigoriev I.V."/>
        </authorList>
    </citation>
    <scope>NUCLEOTIDE SEQUENCE [LARGE SCALE GENOMIC DNA]</scope>
    <source>
        <strain evidence="22 23">NRRL Y-17943</strain>
    </source>
</reference>
<dbReference type="PRINTS" id="PR00119">
    <property type="entry name" value="CATATPASE"/>
</dbReference>
<accession>A0A1Y1U5Z1</accession>
<feature type="binding site" evidence="17">
    <location>
        <position position="569"/>
    </location>
    <ligand>
        <name>Mg(2+)</name>
        <dbReference type="ChEBI" id="CHEBI:18420"/>
    </ligand>
</feature>
<comment type="catalytic activity">
    <reaction evidence="14">
        <text>a 1,2-diacyl-sn-glycero-3-phosphoethanolamine(out) + ATP + H2O = a 1,2-diacyl-sn-glycero-3-phosphoethanolamine(in) + ADP + phosphate + H(+)</text>
        <dbReference type="Rhea" id="RHEA:66132"/>
        <dbReference type="ChEBI" id="CHEBI:15377"/>
        <dbReference type="ChEBI" id="CHEBI:15378"/>
        <dbReference type="ChEBI" id="CHEBI:30616"/>
        <dbReference type="ChEBI" id="CHEBI:43474"/>
        <dbReference type="ChEBI" id="CHEBI:64612"/>
        <dbReference type="ChEBI" id="CHEBI:456216"/>
    </reaction>
    <physiologicalReaction direction="left-to-right" evidence="14">
        <dbReference type="Rhea" id="RHEA:66133"/>
    </physiologicalReaction>
</comment>
<dbReference type="FunFam" id="3.40.1110.10:FF:000087">
    <property type="entry name" value="Phospholipid-transporting ATPase"/>
    <property type="match status" value="1"/>
</dbReference>
<comment type="catalytic activity">
    <reaction evidence="13 18">
        <text>ATP + H2O + phospholipidSide 1 = ADP + phosphate + phospholipidSide 2.</text>
        <dbReference type="EC" id="7.6.2.1"/>
    </reaction>
</comment>
<feature type="binding site" evidence="16">
    <location>
        <position position="792"/>
    </location>
    <ligand>
        <name>ATP</name>
        <dbReference type="ChEBI" id="CHEBI:30616"/>
    </ligand>
</feature>
<dbReference type="SUPFAM" id="SSF81665">
    <property type="entry name" value="Calcium ATPase, transmembrane domain M"/>
    <property type="match status" value="1"/>
</dbReference>
<feature type="binding site" evidence="16">
    <location>
        <position position="728"/>
    </location>
    <ligand>
        <name>ATP</name>
        <dbReference type="ChEBI" id="CHEBI:30616"/>
    </ligand>
</feature>
<dbReference type="InParanoid" id="A0A1Y1U5Z1"/>
<feature type="binding site" evidence="16">
    <location>
        <position position="992"/>
    </location>
    <ligand>
        <name>ATP</name>
        <dbReference type="ChEBI" id="CHEBI:30616"/>
    </ligand>
</feature>
<gene>
    <name evidence="22" type="ORF">BD324DRAFT_639819</name>
</gene>
<evidence type="ECO:0000256" key="1">
    <source>
        <dbReference type="ARBA" id="ARBA00004127"/>
    </source>
</evidence>
<feature type="compositionally biased region" description="Polar residues" evidence="19">
    <location>
        <begin position="27"/>
        <end position="38"/>
    </location>
</feature>
<feature type="compositionally biased region" description="Low complexity" evidence="19">
    <location>
        <begin position="9"/>
        <end position="26"/>
    </location>
</feature>
<keyword evidence="9 17" id="KW-0460">Magnesium</keyword>
<feature type="binding site" evidence="16">
    <location>
        <position position="906"/>
    </location>
    <ligand>
        <name>ATP</name>
        <dbReference type="ChEBI" id="CHEBI:30616"/>
    </ligand>
</feature>
<dbReference type="InterPro" id="IPR023214">
    <property type="entry name" value="HAD_sf"/>
</dbReference>
<feature type="transmembrane region" description="Helical" evidence="18">
    <location>
        <begin position="452"/>
        <end position="475"/>
    </location>
</feature>
<evidence type="ECO:0000256" key="14">
    <source>
        <dbReference type="ARBA" id="ARBA00049128"/>
    </source>
</evidence>
<dbReference type="InterPro" id="IPR023298">
    <property type="entry name" value="ATPase_P-typ_TM_dom_sf"/>
</dbReference>
<dbReference type="InterPro" id="IPR032631">
    <property type="entry name" value="P-type_ATPase_N"/>
</dbReference>
<dbReference type="EMBL" id="NBSH01000021">
    <property type="protein sequence ID" value="ORX33448.1"/>
    <property type="molecule type" value="Genomic_DNA"/>
</dbReference>
<dbReference type="NCBIfam" id="TIGR01652">
    <property type="entry name" value="ATPase-Plipid"/>
    <property type="match status" value="1"/>
</dbReference>
<feature type="transmembrane region" description="Helical" evidence="18">
    <location>
        <begin position="1079"/>
        <end position="1095"/>
    </location>
</feature>
<sequence>MSWAPPSPTSTSSLYPPGAAAASSSSFRRQLSMDTTSPLKPELEEDDDLFDPFALDPTYRLRTVKTAHSVLAESIHADRDREKHQRRRTLFRSLTRKRNRKRADSDVTAVTAVTTTTTTVTPEPAGARRKVYINTPLPPDLLTKSGDPLIRYVRNKVRTSKYTILTFIPKNLFEQFRRVANIFFLICVILQSISIFGASMPQIGMLPLITILGMTAIKDGIEDWRRAQLDMEVNNSATTKLGGWRNVNQPEDPRTWLEKMFKKDGPSKGVRKLREREAAVDGIKMESLDSSDYKDLPSTAQWERTLWKKLEVGDLVFLQEDDQIPADIIVLSTSNPDGLAFVETKNLDGETNLKIRKSLKATIDLRRELEHAQFVLDSEPPHANLYTYNGVLHWNNHKEAITINEMLLRGCTLRNTKWVIGVVLFTGADTKIMLNGGETPSKRSKIEKETNFNVIMNFCLLTILCVTTGIFHGWYQSLSGTSANYYEIGAAVSSNIYLDSLVIVASCLILFQNIVPISLYITIEIVKTIQAFFIFQDVEMYYDAYDTPCVPKTWNISDDLGQIEYVFSDKTGTLTQNIMEFKKFSVAGVSFGEGMTEAMMGAAKREGREVLDQEEELAMMKRAMVSAMRAGASEVAPEGAMESTQESAQNPASKLAEARSTGSARAPYLREDKLTLISPMLPRCLTDRTDPIRPHLHAFWRAIAICHTVLADVQKPYMIDYKAESPDEAALVAAARDVGFTFLARSNSRIDIDVLGTVEHWTPLKVLEFNSTRKRMSVVVRDPSGRIVLFCKGADSVIYERLARDQSPLREQTLGHLEAFANGGLRTLCVAHRYLSEEEYSEWSKRYDDACAAIVDRDGEIDKACELVEHSLIILGATALEDKLQEGVPEAIATLHKAGIKLWILTGDKLQTAIEIGYSCNLLTNDMEVMIVSATSEAGARAQIEAGLRKMATPGTFAVVIDGESLRYALEDSLRSLFLSLGTQCAAVICCRVSPAQKAQTVKMVKDGCNAMTLSIGDGANDVAMIQEANVGVGLFGLEGSQAAMSADYAFGQFRFLTRLLLVHGRWSYVRVADMHANFFYKNTIWTVSMFWFLIFNSFDGTYLYEYTFVLLFNLVFTSLPVGILGAFDQDTNARASLAFPQLYQRGIRGLDYTRTRFWLYMGDGLYQSAILFFIPYLAYGTGVPWSHQGMDTNGLYDFGTACAAAGVSAANIYVGINMRYWTWITAAVIICSTLAVYLWIPIYSVLGSWPYNGTAQVVFTTFSFWAIILITLFIAVGPRWLVKAVKTSYMPLDRDIVREAWIAGDLKDTLGVGHRRRRTPPPGYHPANMSSPQKEPYNSPLVSGPTTPVSPTPPGPRPPSPLNPATPIILTSPKFQAFTLASGEIRRMDEDSRQLKRASLGVPRAETLVDGSTMDFSQGSGWRSPRGSRASYLSTGSAGWAQ</sequence>
<evidence type="ECO:0000256" key="19">
    <source>
        <dbReference type="SAM" id="MobiDB-lite"/>
    </source>
</evidence>
<protein>
    <recommendedName>
        <fullName evidence="18">Phospholipid-transporting ATPase</fullName>
        <ecNumber evidence="18">7.6.2.1</ecNumber>
    </recommendedName>
</protein>
<feature type="region of interest" description="Disordered" evidence="19">
    <location>
        <begin position="1313"/>
        <end position="1369"/>
    </location>
</feature>
<evidence type="ECO:0000256" key="7">
    <source>
        <dbReference type="ARBA" id="ARBA00022741"/>
    </source>
</evidence>
<keyword evidence="8 16" id="KW-0067">ATP-binding</keyword>
<dbReference type="InterPro" id="IPR032630">
    <property type="entry name" value="P_typ_ATPase_c"/>
</dbReference>
<dbReference type="SFLD" id="SFLDF00027">
    <property type="entry name" value="p-type_atpase"/>
    <property type="match status" value="1"/>
</dbReference>
<dbReference type="OrthoDB" id="377733at2759"/>
<dbReference type="SUPFAM" id="SSF81660">
    <property type="entry name" value="Metal cation-transporting ATPase, ATP-binding domain N"/>
    <property type="match status" value="1"/>
</dbReference>
<dbReference type="InterPro" id="IPR018303">
    <property type="entry name" value="ATPase_P-typ_P_site"/>
</dbReference>
<feature type="compositionally biased region" description="Polar residues" evidence="19">
    <location>
        <begin position="1432"/>
        <end position="1443"/>
    </location>
</feature>
<dbReference type="SUPFAM" id="SSF56784">
    <property type="entry name" value="HAD-like"/>
    <property type="match status" value="1"/>
</dbReference>
<feature type="transmembrane region" description="Helical" evidence="18">
    <location>
        <begin position="1224"/>
        <end position="1243"/>
    </location>
</feature>
<evidence type="ECO:0000256" key="15">
    <source>
        <dbReference type="PIRSR" id="PIRSR606539-1"/>
    </source>
</evidence>
<dbReference type="GeneID" id="33559095"/>
<feature type="region of interest" description="Disordered" evidence="19">
    <location>
        <begin position="1410"/>
        <end position="1443"/>
    </location>
</feature>
<evidence type="ECO:0000256" key="4">
    <source>
        <dbReference type="ARBA" id="ARBA00022553"/>
    </source>
</evidence>
<evidence type="ECO:0000256" key="16">
    <source>
        <dbReference type="PIRSR" id="PIRSR606539-2"/>
    </source>
</evidence>
<dbReference type="InterPro" id="IPR044492">
    <property type="entry name" value="P_typ_ATPase_HD_dom"/>
</dbReference>
<evidence type="ECO:0000313" key="23">
    <source>
        <dbReference type="Proteomes" id="UP000193218"/>
    </source>
</evidence>
<dbReference type="PROSITE" id="PS00154">
    <property type="entry name" value="ATPASE_E1_E2"/>
    <property type="match status" value="1"/>
</dbReference>
<evidence type="ECO:0000256" key="18">
    <source>
        <dbReference type="RuleBase" id="RU362033"/>
    </source>
</evidence>
<feature type="binding site" evidence="16">
    <location>
        <position position="1021"/>
    </location>
    <ligand>
        <name>ATP</name>
        <dbReference type="ChEBI" id="CHEBI:30616"/>
    </ligand>
</feature>
<dbReference type="GO" id="GO:0005524">
    <property type="term" value="F:ATP binding"/>
    <property type="evidence" value="ECO:0007669"/>
    <property type="project" value="UniProtKB-UniRule"/>
</dbReference>
<evidence type="ECO:0000256" key="17">
    <source>
        <dbReference type="PIRSR" id="PIRSR606539-3"/>
    </source>
</evidence>
<keyword evidence="23" id="KW-1185">Reference proteome</keyword>
<feature type="compositionally biased region" description="Polar residues" evidence="19">
    <location>
        <begin position="642"/>
        <end position="652"/>
    </location>
</feature>
<dbReference type="PANTHER" id="PTHR24092">
    <property type="entry name" value="PROBABLE PHOSPHOLIPID-TRANSPORTING ATPASE"/>
    <property type="match status" value="1"/>
</dbReference>
<dbReference type="InterPro" id="IPR023299">
    <property type="entry name" value="ATPase_P-typ_cyto_dom_N"/>
</dbReference>
<dbReference type="PANTHER" id="PTHR24092:SF180">
    <property type="entry name" value="PHOSPHOLIPID-TRANSPORTING ATPASE DNF1-RELATED"/>
    <property type="match status" value="1"/>
</dbReference>
<feature type="transmembrane region" description="Helical" evidence="18">
    <location>
        <begin position="1199"/>
        <end position="1217"/>
    </location>
</feature>
<comment type="similarity">
    <text evidence="2 18">Belongs to the cation transport ATPase (P-type) (TC 3.A.3) family. Type IV subfamily.</text>
</comment>
<name>A0A1Y1U5Z1_9TREE</name>
<feature type="binding site" evidence="17">
    <location>
        <position position="571"/>
    </location>
    <ligand>
        <name>Mg(2+)</name>
        <dbReference type="ChEBI" id="CHEBI:18420"/>
    </ligand>
</feature>
<feature type="transmembrane region" description="Helical" evidence="18">
    <location>
        <begin position="1158"/>
        <end position="1179"/>
    </location>
</feature>
<evidence type="ECO:0000256" key="6">
    <source>
        <dbReference type="ARBA" id="ARBA00022723"/>
    </source>
</evidence>
<feature type="active site" description="4-aspartylphosphate intermediate" evidence="15">
    <location>
        <position position="569"/>
    </location>
</feature>
<feature type="compositionally biased region" description="Pro residues" evidence="19">
    <location>
        <begin position="1349"/>
        <end position="1365"/>
    </location>
</feature>
<feature type="binding site" evidence="17">
    <location>
        <position position="1022"/>
    </location>
    <ligand>
        <name>Mg(2+)</name>
        <dbReference type="ChEBI" id="CHEBI:18420"/>
    </ligand>
</feature>
<dbReference type="GO" id="GO:0016887">
    <property type="term" value="F:ATP hydrolysis activity"/>
    <property type="evidence" value="ECO:0007669"/>
    <property type="project" value="InterPro"/>
</dbReference>
<dbReference type="Gene3D" id="2.70.150.10">
    <property type="entry name" value="Calcium-transporting ATPase, cytoplasmic transduction domain A"/>
    <property type="match status" value="1"/>
</dbReference>
<feature type="binding site" evidence="16">
    <location>
        <position position="907"/>
    </location>
    <ligand>
        <name>ATP</name>
        <dbReference type="ChEBI" id="CHEBI:30616"/>
    </ligand>
</feature>
<dbReference type="Proteomes" id="UP000193218">
    <property type="component" value="Unassembled WGS sequence"/>
</dbReference>
<feature type="domain" description="P-type ATPase C-terminal" evidence="21">
    <location>
        <begin position="1044"/>
        <end position="1292"/>
    </location>
</feature>
<feature type="binding site" evidence="16">
    <location>
        <position position="769"/>
    </location>
    <ligand>
        <name>ATP</name>
        <dbReference type="ChEBI" id="CHEBI:30616"/>
    </ligand>
</feature>
<feature type="binding site" evidence="16">
    <location>
        <position position="570"/>
    </location>
    <ligand>
        <name>ATP</name>
        <dbReference type="ChEBI" id="CHEBI:30616"/>
    </ligand>
</feature>
<feature type="binding site" evidence="16">
    <location>
        <position position="908"/>
    </location>
    <ligand>
        <name>ATP</name>
        <dbReference type="ChEBI" id="CHEBI:30616"/>
    </ligand>
</feature>
<dbReference type="RefSeq" id="XP_021867783.1">
    <property type="nucleotide sequence ID" value="XM_022017286.1"/>
</dbReference>
<dbReference type="InterPro" id="IPR036412">
    <property type="entry name" value="HAD-like_sf"/>
</dbReference>
<evidence type="ECO:0000256" key="3">
    <source>
        <dbReference type="ARBA" id="ARBA00022448"/>
    </source>
</evidence>
<dbReference type="Gene3D" id="3.40.50.1000">
    <property type="entry name" value="HAD superfamily/HAD-like"/>
    <property type="match status" value="1"/>
</dbReference>
<evidence type="ECO:0000256" key="12">
    <source>
        <dbReference type="ARBA" id="ARBA00023136"/>
    </source>
</evidence>
<feature type="transmembrane region" description="Helical" evidence="18">
    <location>
        <begin position="1263"/>
        <end position="1283"/>
    </location>
</feature>